<proteinExistence type="predicted"/>
<dbReference type="RefSeq" id="WP_173416104.1">
    <property type="nucleotide sequence ID" value="NZ_CP054139.1"/>
</dbReference>
<organism evidence="2 3">
    <name type="scientific">Mucilaginibacter mali</name>
    <dbReference type="NCBI Taxonomy" id="2740462"/>
    <lineage>
        <taxon>Bacteria</taxon>
        <taxon>Pseudomonadati</taxon>
        <taxon>Bacteroidota</taxon>
        <taxon>Sphingobacteriia</taxon>
        <taxon>Sphingobacteriales</taxon>
        <taxon>Sphingobacteriaceae</taxon>
        <taxon>Mucilaginibacter</taxon>
    </lineage>
</organism>
<keyword evidence="1" id="KW-0472">Membrane</keyword>
<dbReference type="EMBL" id="CP054139">
    <property type="protein sequence ID" value="QKJ31444.1"/>
    <property type="molecule type" value="Genomic_DNA"/>
</dbReference>
<gene>
    <name evidence="2" type="ORF">HQ865_17280</name>
</gene>
<dbReference type="KEGG" id="mmab:HQ865_17280"/>
<evidence type="ECO:0000256" key="1">
    <source>
        <dbReference type="SAM" id="Phobius"/>
    </source>
</evidence>
<evidence type="ECO:0000313" key="2">
    <source>
        <dbReference type="EMBL" id="QKJ31444.1"/>
    </source>
</evidence>
<name>A0A7D4QD42_9SPHI</name>
<dbReference type="Proteomes" id="UP000505355">
    <property type="component" value="Chromosome"/>
</dbReference>
<evidence type="ECO:0000313" key="3">
    <source>
        <dbReference type="Proteomes" id="UP000505355"/>
    </source>
</evidence>
<dbReference type="AlphaFoldDB" id="A0A7D4QD42"/>
<protein>
    <submittedName>
        <fullName evidence="2">Uncharacterized protein</fullName>
    </submittedName>
</protein>
<keyword evidence="1" id="KW-1133">Transmembrane helix</keyword>
<feature type="transmembrane region" description="Helical" evidence="1">
    <location>
        <begin position="57"/>
        <end position="75"/>
    </location>
</feature>
<keyword evidence="3" id="KW-1185">Reference proteome</keyword>
<reference evidence="2 3" key="1">
    <citation type="submission" date="2020-05" db="EMBL/GenBank/DDBJ databases">
        <title>Mucilaginibacter mali sp. nov.</title>
        <authorList>
            <person name="Kim H.S."/>
            <person name="Lee K.C."/>
            <person name="Suh M.K."/>
            <person name="Kim J.-S."/>
            <person name="Han K.-I."/>
            <person name="Eom M.K."/>
            <person name="Shin Y.K."/>
            <person name="Lee J.-S."/>
        </authorList>
    </citation>
    <scope>NUCLEOTIDE SEQUENCE [LARGE SCALE GENOMIC DNA]</scope>
    <source>
        <strain evidence="2 3">G2-14</strain>
    </source>
</reference>
<keyword evidence="1" id="KW-0812">Transmembrane</keyword>
<sequence>MYETEQGTTTAYQGFISKRGFTHYDLQLEFIALNVMFQIYNAGHQFMLSNNRLSANVIYWVCAVFISFSVLYYLAMHKVQNAALDNCRELEEQYQFTVGS</sequence>
<accession>A0A7D4QD42</accession>